<dbReference type="eggNOG" id="ENOG5033VWE">
    <property type="taxonomic scope" value="Bacteria"/>
</dbReference>
<proteinExistence type="predicted"/>
<gene>
    <name evidence="2" type="ORF">BN977_00393</name>
</gene>
<feature type="domain" description="Stress-response A/B barrel" evidence="1">
    <location>
        <begin position="2"/>
        <end position="92"/>
    </location>
</feature>
<dbReference type="PROSITE" id="PS51502">
    <property type="entry name" value="S_R_A_B_BARREL"/>
    <property type="match status" value="1"/>
</dbReference>
<dbReference type="InterPro" id="IPR011008">
    <property type="entry name" value="Dimeric_a/b-barrel"/>
</dbReference>
<evidence type="ECO:0000313" key="2">
    <source>
        <dbReference type="EMBL" id="CDO05619.1"/>
    </source>
</evidence>
<sequence length="128" mass="13907">MIVNVLRLTLREDITDEVRAEVLAALRRTASVESVSFSSVGEDFADPTGRTIGYVVGLADTGALERYLHDPIHLRGDELILPNLAGASALRFATEPVADQVNQMAAAKAAKYPEWGKRVNELFGDRPA</sequence>
<reference evidence="2" key="2">
    <citation type="submission" date="2014-03" db="EMBL/GenBank/DDBJ databases">
        <authorList>
            <person name="Urmite Genomes"/>
        </authorList>
    </citation>
    <scope>NUCLEOTIDE SEQUENCE</scope>
    <source>
        <strain evidence="2">DSM 44829</strain>
    </source>
</reference>
<protein>
    <submittedName>
        <fullName evidence="2">Stress responsive A/B Barrel Domain protein</fullName>
    </submittedName>
</protein>
<dbReference type="OrthoDB" id="5518399at2"/>
<accession>W9AIT3</accession>
<reference evidence="2" key="1">
    <citation type="submission" date="2014-03" db="EMBL/GenBank/DDBJ databases">
        <title>Draft Genome Sequence of Mycobacterium cosmeticum DSM 44829.</title>
        <authorList>
            <person name="Croce O."/>
            <person name="Robert C."/>
            <person name="Raoult D."/>
            <person name="Drancourt M."/>
        </authorList>
    </citation>
    <scope>NUCLEOTIDE SEQUENCE [LARGE SCALE GENOMIC DNA]</scope>
    <source>
        <strain evidence="2">DSM 44829</strain>
    </source>
</reference>
<evidence type="ECO:0000259" key="1">
    <source>
        <dbReference type="PROSITE" id="PS51502"/>
    </source>
</evidence>
<dbReference type="STRING" id="258533.BN977_00393"/>
<name>W9AIT3_MYCCO</name>
<dbReference type="SUPFAM" id="SSF54909">
    <property type="entry name" value="Dimeric alpha+beta barrel"/>
    <property type="match status" value="1"/>
</dbReference>
<dbReference type="AlphaFoldDB" id="W9AIT3"/>
<dbReference type="SMART" id="SM00886">
    <property type="entry name" value="Dabb"/>
    <property type="match status" value="1"/>
</dbReference>
<comment type="caution">
    <text evidence="2">The sequence shown here is derived from an EMBL/GenBank/DDBJ whole genome shotgun (WGS) entry which is preliminary data.</text>
</comment>
<organism evidence="2 3">
    <name type="scientific">Mycolicibacterium cosmeticum</name>
    <dbReference type="NCBI Taxonomy" id="258533"/>
    <lineage>
        <taxon>Bacteria</taxon>
        <taxon>Bacillati</taxon>
        <taxon>Actinomycetota</taxon>
        <taxon>Actinomycetes</taxon>
        <taxon>Mycobacteriales</taxon>
        <taxon>Mycobacteriaceae</taxon>
        <taxon>Mycolicibacterium</taxon>
    </lineage>
</organism>
<keyword evidence="3" id="KW-1185">Reference proteome</keyword>
<evidence type="ECO:0000313" key="3">
    <source>
        <dbReference type="Proteomes" id="UP000028870"/>
    </source>
</evidence>
<dbReference type="Proteomes" id="UP000028870">
    <property type="component" value="Unassembled WGS sequence"/>
</dbReference>
<dbReference type="Gene3D" id="3.30.70.100">
    <property type="match status" value="1"/>
</dbReference>
<dbReference type="EMBL" id="CCBB010000001">
    <property type="protein sequence ID" value="CDO05619.1"/>
    <property type="molecule type" value="Genomic_DNA"/>
</dbReference>
<dbReference type="Pfam" id="PF07876">
    <property type="entry name" value="Dabb"/>
    <property type="match status" value="1"/>
</dbReference>
<dbReference type="InterPro" id="IPR013097">
    <property type="entry name" value="Dabb"/>
</dbReference>
<dbReference type="RefSeq" id="WP_036396049.1">
    <property type="nucleotide sequence ID" value="NZ_CCBB010000001.1"/>
</dbReference>